<accession>A0A0F7PDW0</accession>
<dbReference type="KEGG" id="hsf:HLASA_1028"/>
<dbReference type="Proteomes" id="UP000069906">
    <property type="component" value="Chromosome"/>
</dbReference>
<keyword evidence="1" id="KW-0808">Transferase</keyword>
<organism evidence="1 4">
    <name type="scientific">Halanaeroarchaeum sulfurireducens</name>
    <dbReference type="NCBI Taxonomy" id="1604004"/>
    <lineage>
        <taxon>Archaea</taxon>
        <taxon>Methanobacteriati</taxon>
        <taxon>Methanobacteriota</taxon>
        <taxon>Stenosarchaea group</taxon>
        <taxon>Halobacteria</taxon>
        <taxon>Halobacteriales</taxon>
        <taxon>Halobacteriaceae</taxon>
        <taxon>Halanaeroarchaeum</taxon>
    </lineage>
</organism>
<dbReference type="Gene3D" id="3.30.300.280">
    <property type="entry name" value="S-adenosylmethionine synthetase, C-terminal domain"/>
    <property type="match status" value="1"/>
</dbReference>
<evidence type="ECO:0000313" key="2">
    <source>
        <dbReference type="EMBL" id="ALG81924.1"/>
    </source>
</evidence>
<dbReference type="PANTHER" id="PTHR36697">
    <property type="entry name" value="S-ADENOSYLMETHIONINE SYNTHASE"/>
    <property type="match status" value="1"/>
</dbReference>
<dbReference type="KEGG" id="hsu:HLASF_1039"/>
<protein>
    <submittedName>
        <fullName evidence="1">S-adenosylmethionine synthetase</fullName>
        <ecNumber evidence="1">2.5.1.6</ecNumber>
    </submittedName>
</protein>
<dbReference type="InterPro" id="IPR042544">
    <property type="entry name" value="AdoMet_synthase_3"/>
</dbReference>
<dbReference type="EMBL" id="CP011564">
    <property type="protein sequence ID" value="ALG81924.1"/>
    <property type="molecule type" value="Genomic_DNA"/>
</dbReference>
<dbReference type="RefSeq" id="WP_050048276.1">
    <property type="nucleotide sequence ID" value="NZ_CP008874.1"/>
</dbReference>
<dbReference type="InterPro" id="IPR042543">
    <property type="entry name" value="AdoMet_synthase_2"/>
</dbReference>
<evidence type="ECO:0000313" key="1">
    <source>
        <dbReference type="EMBL" id="AKH97528.1"/>
    </source>
</evidence>
<dbReference type="Gene3D" id="3.30.300.10">
    <property type="match status" value="1"/>
</dbReference>
<reference evidence="1 4" key="1">
    <citation type="journal article" date="2015" name="ISME J.">
        <title>Elemental sulfur and acetate can support life of a novel strictly anaerobic haloarchaeon.</title>
        <authorList>
            <person name="Sorokin D.Y."/>
            <person name="Kublanov I.V."/>
            <person name="Gavrilov S.N."/>
            <person name="Rojo D."/>
            <person name="Roman P."/>
            <person name="Golyshin P.N."/>
            <person name="Slepak V.Z."/>
            <person name="Smedile F."/>
            <person name="Ferrer M."/>
            <person name="Messina E."/>
            <person name="La Cono V."/>
            <person name="Yakimov M.M."/>
        </authorList>
    </citation>
    <scope>NUCLEOTIDE SEQUENCE [LARGE SCALE GENOMIC DNA]</scope>
    <source>
        <strain evidence="1 4">HSR2</strain>
    </source>
</reference>
<gene>
    <name evidence="1" type="primary">metK</name>
    <name evidence="2" type="ORF">HLASA_1028</name>
    <name evidence="1" type="ORF">HLASF_1039</name>
</gene>
<dbReference type="GO" id="GO:0004478">
    <property type="term" value="F:methionine adenosyltransferase activity"/>
    <property type="evidence" value="ECO:0007669"/>
    <property type="project" value="UniProtKB-EC"/>
</dbReference>
<proteinExistence type="predicted"/>
<dbReference type="GeneID" id="26010384"/>
<evidence type="ECO:0000313" key="4">
    <source>
        <dbReference type="Proteomes" id="UP000069906"/>
    </source>
</evidence>
<dbReference type="Proteomes" id="UP000060390">
    <property type="component" value="Chromosome"/>
</dbReference>
<dbReference type="STRING" id="1604004.HLASA_1028"/>
<sequence length="385" mass="42079">MDESTVTVRHLAEDPIANRSTEFVERKGLGHPDTICDGIAEAISRRLTEYYLDEFGQVLHHNTDTVQLVAGSTEPAFDGGELVDPIYVLLGGRATKEADGRRIPVDGLAIEAARDYFGRFDHFPMDFVTFESRIDETSAGLKSLFDTHGTPLANDTSVGVGYAPPSETDRIVSGLEPHLRESITAVGEDVKVMGWRSNDHLRLIVATAVVSRHVADIEEYVDVIERVEEVARRYARERTDRTVHVEVNAGDDVESESVYLTETGLSAEMGDDGNVGRGNRVNGLITPHRPMSLEAASGKNPVSHVGKLNNVVARNAAERVTQELGADHTGVKLLSRIGAPITEPMAVDIETTARDEESVRRIVDAELDRMESLSADILAGNIQLF</sequence>
<dbReference type="EMBL" id="CP008874">
    <property type="protein sequence ID" value="AKH97528.1"/>
    <property type="molecule type" value="Genomic_DNA"/>
</dbReference>
<name>A0A0F7PDW0_9EURY</name>
<dbReference type="Gene3D" id="3.30.300.340">
    <property type="entry name" value="S-adenosylmethionine synthetase, N-terminal domain"/>
    <property type="match status" value="1"/>
</dbReference>
<reference evidence="2 3" key="3">
    <citation type="journal article" date="2016" name="Stand. Genomic Sci.">
        <title>Complete genome sequence of 'Halanaeroarchaeum sulfurireducens' M27-SA2, a sulfur-reducing and acetate-oxidizing haloarchaeon from the deep-sea hypersaline anoxic lake Medee.</title>
        <authorList>
            <person name="Messina E."/>
            <person name="Sorokin D.Y."/>
            <person name="Kublanov I.V."/>
            <person name="Toshchakov S."/>
            <person name="Lopatina A."/>
            <person name="Arcadi E."/>
            <person name="Smedile F."/>
            <person name="La Spada G."/>
            <person name="La Cono V."/>
            <person name="Yakimov M.M."/>
        </authorList>
    </citation>
    <scope>NUCLEOTIDE SEQUENCE [LARGE SCALE GENOMIC DNA]</scope>
    <source>
        <strain evidence="2 3">M27-SA2</strain>
    </source>
</reference>
<dbReference type="PANTHER" id="PTHR36697:SF1">
    <property type="entry name" value="S-ADENOSYLMETHIONINE SYNTHASE"/>
    <property type="match status" value="1"/>
</dbReference>
<dbReference type="EC" id="2.5.1.6" evidence="1"/>
<dbReference type="OrthoDB" id="204488at2157"/>
<keyword evidence="4" id="KW-1185">Reference proteome</keyword>
<dbReference type="InterPro" id="IPR027790">
    <property type="entry name" value="AdoMet_synthase_2_family"/>
</dbReference>
<dbReference type="AlphaFoldDB" id="A0A0F7PDW0"/>
<dbReference type="HOGENOM" id="CLU_057642_0_0_2"/>
<reference evidence="3" key="2">
    <citation type="submission" date="2015-05" db="EMBL/GenBank/DDBJ databases">
        <title>Complete genome sequence of Halanaeroarchaeum sulfurireducens type strain M27-SA2, a sulfate-reducer haloarchaeon from marine anoxic lake Medee.</title>
        <authorList>
            <person name="Messina E."/>
            <person name="Kublanov I.V."/>
            <person name="Toshchakov S."/>
            <person name="Arcadi E."/>
            <person name="La Spada G."/>
            <person name="La Cono V."/>
            <person name="Yakimov M.M."/>
        </authorList>
    </citation>
    <scope>NUCLEOTIDE SEQUENCE [LARGE SCALE GENOMIC DNA]</scope>
    <source>
        <strain evidence="3">M27-SA2</strain>
    </source>
</reference>
<dbReference type="PATRIC" id="fig|1604004.4.peg.1095"/>
<evidence type="ECO:0000313" key="3">
    <source>
        <dbReference type="Proteomes" id="UP000060390"/>
    </source>
</evidence>
<dbReference type="Pfam" id="PF01941">
    <property type="entry name" value="AdoMet_Synthase"/>
    <property type="match status" value="1"/>
</dbReference>